<accession>A0ABU2P018</accession>
<dbReference type="RefSeq" id="WP_311676168.1">
    <property type="nucleotide sequence ID" value="NZ_JAVREQ010000043.1"/>
</dbReference>
<feature type="region of interest" description="Disordered" evidence="1">
    <location>
        <begin position="68"/>
        <end position="91"/>
    </location>
</feature>
<proteinExistence type="predicted"/>
<evidence type="ECO:0000256" key="1">
    <source>
        <dbReference type="SAM" id="MobiDB-lite"/>
    </source>
</evidence>
<dbReference type="EMBL" id="JAVREQ010000043">
    <property type="protein sequence ID" value="MDT0382590.1"/>
    <property type="molecule type" value="Genomic_DNA"/>
</dbReference>
<organism evidence="2 3">
    <name type="scientific">Streptomyces hazeniae</name>
    <dbReference type="NCBI Taxonomy" id="3075538"/>
    <lineage>
        <taxon>Bacteria</taxon>
        <taxon>Bacillati</taxon>
        <taxon>Actinomycetota</taxon>
        <taxon>Actinomycetes</taxon>
        <taxon>Kitasatosporales</taxon>
        <taxon>Streptomycetaceae</taxon>
        <taxon>Streptomyces</taxon>
    </lineage>
</organism>
<keyword evidence="3" id="KW-1185">Reference proteome</keyword>
<evidence type="ECO:0000313" key="3">
    <source>
        <dbReference type="Proteomes" id="UP001183414"/>
    </source>
</evidence>
<protein>
    <submittedName>
        <fullName evidence="2">Uncharacterized protein</fullName>
    </submittedName>
</protein>
<reference evidence="3" key="1">
    <citation type="submission" date="2023-07" db="EMBL/GenBank/DDBJ databases">
        <title>30 novel species of actinomycetes from the DSMZ collection.</title>
        <authorList>
            <person name="Nouioui I."/>
        </authorList>
    </citation>
    <scope>NUCLEOTIDE SEQUENCE [LARGE SCALE GENOMIC DNA]</scope>
    <source>
        <strain evidence="3">DSM 42041</strain>
    </source>
</reference>
<gene>
    <name evidence="2" type="ORF">RM572_27940</name>
</gene>
<name>A0ABU2P018_9ACTN</name>
<evidence type="ECO:0000313" key="2">
    <source>
        <dbReference type="EMBL" id="MDT0382590.1"/>
    </source>
</evidence>
<sequence>MRSPRISRRRWLAILGEGNDALDAGEASIQQLGGCRTVHDRVAGTIWNAQLASLRPGTSLCGRLTELSPKRQGSSTSLPRSGGFYLGGKTL</sequence>
<comment type="caution">
    <text evidence="2">The sequence shown here is derived from an EMBL/GenBank/DDBJ whole genome shotgun (WGS) entry which is preliminary data.</text>
</comment>
<dbReference type="Proteomes" id="UP001183414">
    <property type="component" value="Unassembled WGS sequence"/>
</dbReference>